<dbReference type="EMBL" id="AC004218">
    <property type="protein sequence ID" value="AAC27835.1"/>
    <property type="molecule type" value="Genomic_DNA"/>
</dbReference>
<dbReference type="InterPro" id="IPR025486">
    <property type="entry name" value="DUF4378"/>
</dbReference>
<feature type="region of interest" description="Disordered" evidence="5">
    <location>
        <begin position="576"/>
        <end position="597"/>
    </location>
</feature>
<dbReference type="TAIR" id="AT2G39435"/>
<dbReference type="Pfam" id="PF08510">
    <property type="entry name" value="PIG-P"/>
    <property type="match status" value="1"/>
</dbReference>
<evidence type="ECO:0000259" key="7">
    <source>
        <dbReference type="Pfam" id="PF08510"/>
    </source>
</evidence>
<dbReference type="Gene3D" id="2.40.128.680">
    <property type="match status" value="1"/>
</dbReference>
<evidence type="ECO:0000256" key="2">
    <source>
        <dbReference type="ARBA" id="ARBA00022692"/>
    </source>
</evidence>
<dbReference type="Pfam" id="PF08615">
    <property type="entry name" value="RNase_H2_suC"/>
    <property type="match status" value="1"/>
</dbReference>
<evidence type="ECO:0000256" key="6">
    <source>
        <dbReference type="SAM" id="SignalP"/>
    </source>
</evidence>
<evidence type="ECO:0000256" key="4">
    <source>
        <dbReference type="ARBA" id="ARBA00023136"/>
    </source>
</evidence>
<dbReference type="PANTHER" id="PTHR46836">
    <property type="entry name" value="AFADIN"/>
    <property type="match status" value="1"/>
</dbReference>
<reference evidence="9" key="3">
    <citation type="submission" date="2002-02" db="EMBL/GenBank/DDBJ databases">
        <authorList>
            <person name="Town C.D."/>
            <person name="Kaul S."/>
        </authorList>
    </citation>
    <scope>NUCLEOTIDE SEQUENCE</scope>
</reference>
<organism evidence="9">
    <name type="scientific">Arabidopsis thaliana</name>
    <name type="common">Mouse-ear cress</name>
    <dbReference type="NCBI Taxonomy" id="3702"/>
    <lineage>
        <taxon>Eukaryota</taxon>
        <taxon>Viridiplantae</taxon>
        <taxon>Streptophyta</taxon>
        <taxon>Embryophyta</taxon>
        <taxon>Tracheophyta</taxon>
        <taxon>Spermatophyta</taxon>
        <taxon>Magnoliopsida</taxon>
        <taxon>eudicotyledons</taxon>
        <taxon>Gunneridae</taxon>
        <taxon>Pentapetalae</taxon>
        <taxon>rosids</taxon>
        <taxon>malvids</taxon>
        <taxon>Brassicales</taxon>
        <taxon>Brassicaceae</taxon>
        <taxon>Camelineae</taxon>
        <taxon>Arabidopsis</taxon>
    </lineage>
</organism>
<feature type="compositionally biased region" description="Basic and acidic residues" evidence="5">
    <location>
        <begin position="442"/>
        <end position="460"/>
    </location>
</feature>
<accession>O80631</accession>
<proteinExistence type="predicted"/>
<keyword evidence="6" id="KW-0732">Signal</keyword>
<reference key="1">
    <citation type="journal article" date="1999" name="Nature">
        <title>Sequence and analysis of chromosome 2 of the plant Arabidopsis thaliana.</title>
        <authorList>
            <person name="Lin X."/>
            <person name="Kaul S."/>
            <person name="Rounsley S."/>
            <person name="Shea T.P."/>
            <person name="Benito M.I."/>
            <person name="Town C.D."/>
            <person name="Fujii C.Y."/>
            <person name="Mason T."/>
            <person name="Bowman C.L."/>
            <person name="Barnstead M."/>
            <person name="Feldblyum T.V."/>
            <person name="Buell C.R."/>
            <person name="Ketchum K.A."/>
            <person name="Lee J."/>
            <person name="Ronning C.M."/>
            <person name="Koo H.L."/>
            <person name="Moffat K.S."/>
            <person name="Cronin L.A."/>
            <person name="Shen M."/>
            <person name="Pai G."/>
            <person name="Van Aken S."/>
            <person name="Umayam L."/>
            <person name="Tallon L.J."/>
            <person name="Gill J.E."/>
            <person name="Adams M.D."/>
            <person name="Carrera A.J."/>
            <person name="Creasy T.H."/>
            <person name="Goodman H.M."/>
            <person name="Somerville C.R."/>
            <person name="Copenhaver G.P."/>
            <person name="Preuss D."/>
            <person name="Nierman W.C."/>
            <person name="White O."/>
            <person name="Eisen J.A."/>
            <person name="Salzberg S.L."/>
            <person name="Fraser C.M."/>
            <person name="Venter J.C."/>
        </authorList>
    </citation>
    <scope>NUCLEOTIDE SEQUENCE [LARGE SCALE GENOMIC DNA]</scope>
    <source>
        <strain>cv. Columbia</strain>
    </source>
</reference>
<feature type="chain" id="PRO_5004160955" evidence="6">
    <location>
        <begin position="19"/>
        <end position="773"/>
    </location>
</feature>
<dbReference type="InterPro" id="IPR013924">
    <property type="entry name" value="RNase_H2_suC"/>
</dbReference>
<dbReference type="GO" id="GO:0032299">
    <property type="term" value="C:ribonuclease H2 complex"/>
    <property type="evidence" value="ECO:0007669"/>
    <property type="project" value="InterPro"/>
</dbReference>
<reference evidence="9" key="2">
    <citation type="submission" date="2000-03" db="EMBL/GenBank/DDBJ databases">
        <authorList>
            <person name="Rounsley S.D."/>
            <person name="Lin X."/>
            <person name="Ketchum K.A."/>
            <person name="Crosby M.L."/>
            <person name="Brandon R.C."/>
            <person name="Sykes S.M."/>
            <person name="Kaul S."/>
            <person name="Mason T.M."/>
            <person name="Kerlavage A.R."/>
            <person name="Adams M.D."/>
            <person name="Somerville C.R."/>
            <person name="Venter J.C."/>
        </authorList>
    </citation>
    <scope>NUCLEOTIDE SEQUENCE</scope>
</reference>
<dbReference type="PANTHER" id="PTHR46836:SF7">
    <property type="entry name" value="PHOSPHATIDYLINOSITOL N-ACETYGLUCOSAMINLYTRANSFERASE SUBUNIT P-LIKE PROTEIN"/>
    <property type="match status" value="1"/>
</dbReference>
<protein>
    <submittedName>
        <fullName evidence="9">Uncharacterized protein At2g39440</fullName>
    </submittedName>
</protein>
<keyword evidence="2" id="KW-0812">Transmembrane</keyword>
<sequence>MPTYLMVTLMLALAFYIGLNFIATPPPTSLNTLFDEYSREPGEFAAGMEEGEDRPIDPISDIDITRINDLMFNSNFRAAADENSIVDLSSQVHQLPCCIRFDGPVEVSHYFKPKSSVRLMWKAVEFVDVEIDGVKTEEAHFRGRKLQGATISLPSGYSGFVLRQASNLNANGKRKASMPTEDNQCWEVKAKFNNLTYWNHDSLPSKDDTFFRSFHWFSIAEAVTSENKNLEERVKQSALTLHEREIRESEKREKETRKTPRSSSRLEKAGHLLADWRKRVILQIWIGESFDDKDYFISGYSRRVEVSKEMESKEIRSSSVFERSMRFNGLFQDKLRVVEKQNQPPKRFNQKESNSGFTVIPTKQLCRVYLQKPNLLASKGIIDALAKPPHRIFGRRYDQQNFKSKLRHLHTTSIDPLKHKFGKEENSLRYFTPLGFSSGSRLGDRKKGKDLSFQEEKPKEMKKLCDQKKERVVREVKSSLVVSTSRDRVAADVKFRDLSSSGFISKDINAESVDCSHGSPECQTNSEDAHQPSPVSVLEPMFYEDNLDDSEDILDDSEDLPYPNFLSLENQLETLKSESESYSDGSGMEVSSDEESALDSAIKESKESEPIGFLDTQESRDSSYIDDILAEVLLGDKNCVPGKRDLVITPKIFEKLEKKYYTETSWKRSDRKILFDRVNSSLVEILESFSATPTWKKPVSRRLGTALSTCGLKQELWKVLSRQEKRSKKKSLAKVPVIDIDEWLELEADDESVVCELESMIVDELLSEVVSFM</sequence>
<feature type="region of interest" description="Disordered" evidence="5">
    <location>
        <begin position="241"/>
        <end position="266"/>
    </location>
</feature>
<comment type="subcellular location">
    <subcellularLocation>
        <location evidence="1">Membrane</location>
        <topology evidence="1">Multi-pass membrane protein</topology>
    </subcellularLocation>
</comment>
<dbReference type="AlphaFoldDB" id="O80631"/>
<feature type="domain" description="PIG-P" evidence="7">
    <location>
        <begin position="1"/>
        <end position="72"/>
    </location>
</feature>
<dbReference type="InterPro" id="IPR013717">
    <property type="entry name" value="PIG-P"/>
</dbReference>
<name>O80631_ARATH</name>
<feature type="region of interest" description="Disordered" evidence="5">
    <location>
        <begin position="514"/>
        <end position="533"/>
    </location>
</feature>
<dbReference type="ExpressionAtlas" id="O80631">
    <property type="expression patterns" value="baseline and differential"/>
</dbReference>
<feature type="signal peptide" evidence="6">
    <location>
        <begin position="1"/>
        <end position="18"/>
    </location>
</feature>
<evidence type="ECO:0000256" key="3">
    <source>
        <dbReference type="ARBA" id="ARBA00022989"/>
    </source>
</evidence>
<dbReference type="CDD" id="cd09271">
    <property type="entry name" value="RNase_H2-C"/>
    <property type="match status" value="1"/>
</dbReference>
<feature type="region of interest" description="Disordered" evidence="5">
    <location>
        <begin position="441"/>
        <end position="460"/>
    </location>
</feature>
<evidence type="ECO:0000313" key="9">
    <source>
        <dbReference type="EMBL" id="AAC27835.1"/>
    </source>
</evidence>
<dbReference type="Pfam" id="PF14309">
    <property type="entry name" value="DUF4378"/>
    <property type="match status" value="1"/>
</dbReference>
<evidence type="ECO:0000259" key="8">
    <source>
        <dbReference type="Pfam" id="PF14309"/>
    </source>
</evidence>
<dbReference type="GO" id="GO:0006401">
    <property type="term" value="P:RNA catabolic process"/>
    <property type="evidence" value="ECO:0007669"/>
    <property type="project" value="InterPro"/>
</dbReference>
<evidence type="ECO:0000256" key="5">
    <source>
        <dbReference type="SAM" id="MobiDB-lite"/>
    </source>
</evidence>
<evidence type="ECO:0000256" key="1">
    <source>
        <dbReference type="ARBA" id="ARBA00004141"/>
    </source>
</evidence>
<dbReference type="GO" id="GO:0016020">
    <property type="term" value="C:membrane"/>
    <property type="evidence" value="ECO:0007669"/>
    <property type="project" value="UniProtKB-SubCell"/>
</dbReference>
<keyword evidence="3" id="KW-1133">Transmembrane helix</keyword>
<feature type="domain" description="DUF4378" evidence="8">
    <location>
        <begin position="622"/>
        <end position="768"/>
    </location>
</feature>
<dbReference type="PIR" id="T00554">
    <property type="entry name" value="T00554"/>
</dbReference>
<keyword evidence="4" id="KW-0472">Membrane</keyword>